<dbReference type="InterPro" id="IPR006860">
    <property type="entry name" value="FecR"/>
</dbReference>
<feature type="domain" description="FecR N-terminal" evidence="2">
    <location>
        <begin position="10"/>
        <end position="52"/>
    </location>
</feature>
<reference evidence="3" key="1">
    <citation type="submission" date="2018-07" db="EMBL/GenBank/DDBJ databases">
        <title>Genome assembly of strain Ka43.</title>
        <authorList>
            <person name="Kukolya J."/>
            <person name="Nagy I."/>
            <person name="Horvath B."/>
            <person name="Toth A."/>
        </authorList>
    </citation>
    <scope>NUCLEOTIDE SEQUENCE</scope>
    <source>
        <strain evidence="3">KB43</strain>
    </source>
</reference>
<dbReference type="GO" id="GO:0016989">
    <property type="term" value="F:sigma factor antagonist activity"/>
    <property type="evidence" value="ECO:0007669"/>
    <property type="project" value="TreeGrafter"/>
</dbReference>
<evidence type="ECO:0000313" key="3">
    <source>
        <dbReference type="EMBL" id="MBE8718141.1"/>
    </source>
</evidence>
<feature type="domain" description="FecR protein" evidence="1">
    <location>
        <begin position="107"/>
        <end position="197"/>
    </location>
</feature>
<sequence length="312" mass="34828">MTHISPDVYEEAADWYLRLKESSSDTALQQQHQQWLAQHELHRHVWARVEKLLQTFQLPAGAIAGSSLRQARATRRNALKKMTALLIAGGSVGISWPVLRELSVFADYHTAKGERREWLLSDGSRLTLNTATAVDIRFTADLRSIFLREGEIFLQVAATGEPFIIHTPAGSIQVEKNCVMVCSNGETTRVSALDSAVAARALALPNQLVLVEAGQSLRFSPKAYEVAEGARPYADAWRQGLLVVSDWQLDRFLQELGRYHRGYIGCDASIASLSLSGSFQLNDTFAILENLATTLPIKIRYRTRYWAQFVLA</sequence>
<dbReference type="AlphaFoldDB" id="A0A928V3K8"/>
<dbReference type="PANTHER" id="PTHR30273">
    <property type="entry name" value="PERIPLASMIC SIGNAL SENSOR AND SIGMA FACTOR ACTIVATOR FECR-RELATED"/>
    <property type="match status" value="1"/>
</dbReference>
<keyword evidence="4" id="KW-1185">Reference proteome</keyword>
<comment type="caution">
    <text evidence="3">The sequence shown here is derived from an EMBL/GenBank/DDBJ whole genome shotgun (WGS) entry which is preliminary data.</text>
</comment>
<evidence type="ECO:0000313" key="4">
    <source>
        <dbReference type="Proteomes" id="UP000652567"/>
    </source>
</evidence>
<dbReference type="InterPro" id="IPR012373">
    <property type="entry name" value="Ferrdict_sens_TM"/>
</dbReference>
<dbReference type="InterPro" id="IPR032623">
    <property type="entry name" value="FecR_N"/>
</dbReference>
<accession>A0A928V3K8</accession>
<dbReference type="RefSeq" id="WP_193910468.1">
    <property type="nucleotide sequence ID" value="NZ_PRDL01000001.1"/>
</dbReference>
<dbReference type="EMBL" id="PRDL01000001">
    <property type="protein sequence ID" value="MBE8718141.1"/>
    <property type="molecule type" value="Genomic_DNA"/>
</dbReference>
<dbReference type="Pfam" id="PF04773">
    <property type="entry name" value="FecR"/>
    <property type="match status" value="1"/>
</dbReference>
<dbReference type="PANTHER" id="PTHR30273:SF2">
    <property type="entry name" value="PROTEIN FECR"/>
    <property type="match status" value="1"/>
</dbReference>
<protein>
    <submittedName>
        <fullName evidence="3">DUF4880 domain-containing protein</fullName>
    </submittedName>
</protein>
<dbReference type="PIRSF" id="PIRSF018266">
    <property type="entry name" value="FecR"/>
    <property type="match status" value="1"/>
</dbReference>
<evidence type="ECO:0000259" key="1">
    <source>
        <dbReference type="Pfam" id="PF04773"/>
    </source>
</evidence>
<evidence type="ECO:0000259" key="2">
    <source>
        <dbReference type="Pfam" id="PF16220"/>
    </source>
</evidence>
<name>A0A928V3K8_9GAMM</name>
<organism evidence="3 4">
    <name type="scientific">Cellvibrio polysaccharolyticus</name>
    <dbReference type="NCBI Taxonomy" id="2082724"/>
    <lineage>
        <taxon>Bacteria</taxon>
        <taxon>Pseudomonadati</taxon>
        <taxon>Pseudomonadota</taxon>
        <taxon>Gammaproteobacteria</taxon>
        <taxon>Cellvibrionales</taxon>
        <taxon>Cellvibrionaceae</taxon>
        <taxon>Cellvibrio</taxon>
    </lineage>
</organism>
<gene>
    <name evidence="3" type="ORF">C4F51_13185</name>
</gene>
<dbReference type="Pfam" id="PF16220">
    <property type="entry name" value="DUF4880"/>
    <property type="match status" value="1"/>
</dbReference>
<proteinExistence type="predicted"/>
<dbReference type="Proteomes" id="UP000652567">
    <property type="component" value="Unassembled WGS sequence"/>
</dbReference>
<dbReference type="Gene3D" id="2.60.120.1440">
    <property type="match status" value="1"/>
</dbReference>